<sequence length="504" mass="54660">MFIRFVLCWLLGTVGAYLVAPSLFWLVVALVVLALVAWLVRDQPRMHKWTILGLALLFGALRYSAGLPTLGPSSVATMLDQGEVLLVGVVAEAPRQTASAQRLVLAVEALQVDGRQQAAEGRVLVVLPTYPAYAYGQRLRVHGALSEPRGAQRPGEFDYRAYLAHRNIFVLMQQPTEVRLLAGSGGNRALALLLRFREHCRTLLLRTLPEPQASLAVGIMLGIRSTIPETVANAFAATGTSHILVISGWHFSIVAGVLAGLASNMRLKRIPALLLTLGTMWFYALFAGASAAVLRAATMASLAAIGRASKRERDPWRLLCASCWLICLANPHTLWDIGFQLSALAITSLFAFSEPIEAWLAARRPFNVPWPGMAAVRTSLTATLAVQVLTLPLIAYYFGNLSIIAPLANILIVPALPLAMATSALTLLAALIWLPLGQMIAPFAWLPLTWMSTGVGLLATPRWAALQVPPFPLWLLLSYYGLVLAAWWWAQQRGAGYGPRASGQ</sequence>
<keyword evidence="4 6" id="KW-1133">Transmembrane helix</keyword>
<name>A0A2A6RPE0_9CHLR</name>
<dbReference type="Pfam" id="PF13567">
    <property type="entry name" value="DUF4131"/>
    <property type="match status" value="1"/>
</dbReference>
<feature type="transmembrane region" description="Helical" evidence="6">
    <location>
        <begin position="46"/>
        <end position="65"/>
    </location>
</feature>
<dbReference type="GO" id="GO:0005886">
    <property type="term" value="C:plasma membrane"/>
    <property type="evidence" value="ECO:0007669"/>
    <property type="project" value="UniProtKB-SubCell"/>
</dbReference>
<protein>
    <recommendedName>
        <fullName evidence="11">Competence protein ComEC</fullName>
    </recommendedName>
</protein>
<keyword evidence="3 6" id="KW-0812">Transmembrane</keyword>
<accession>A0A2A6RPE0</accession>
<evidence type="ECO:0000256" key="1">
    <source>
        <dbReference type="ARBA" id="ARBA00004651"/>
    </source>
</evidence>
<evidence type="ECO:0008006" key="11">
    <source>
        <dbReference type="Google" id="ProtNLM"/>
    </source>
</evidence>
<evidence type="ECO:0000313" key="10">
    <source>
        <dbReference type="Proteomes" id="UP000220527"/>
    </source>
</evidence>
<evidence type="ECO:0000256" key="6">
    <source>
        <dbReference type="SAM" id="Phobius"/>
    </source>
</evidence>
<dbReference type="EMBL" id="NQWI01000002">
    <property type="protein sequence ID" value="PDW04922.1"/>
    <property type="molecule type" value="Genomic_DNA"/>
</dbReference>
<dbReference type="PANTHER" id="PTHR30619">
    <property type="entry name" value="DNA INTERNALIZATION/COMPETENCE PROTEIN COMEC/REC2"/>
    <property type="match status" value="1"/>
</dbReference>
<dbReference type="RefSeq" id="WP_097642160.1">
    <property type="nucleotide sequence ID" value="NZ_NQWI01000002.1"/>
</dbReference>
<feature type="transmembrane region" description="Helical" evidence="6">
    <location>
        <begin position="443"/>
        <end position="465"/>
    </location>
</feature>
<dbReference type="InterPro" id="IPR025405">
    <property type="entry name" value="DUF4131"/>
</dbReference>
<gene>
    <name evidence="9" type="ORF">CJ255_00660</name>
</gene>
<dbReference type="AlphaFoldDB" id="A0A2A6RPE0"/>
<dbReference type="PANTHER" id="PTHR30619:SF7">
    <property type="entry name" value="BETA-LACTAMASE DOMAIN PROTEIN"/>
    <property type="match status" value="1"/>
</dbReference>
<feature type="transmembrane region" description="Helical" evidence="6">
    <location>
        <begin position="281"/>
        <end position="304"/>
    </location>
</feature>
<evidence type="ECO:0000259" key="7">
    <source>
        <dbReference type="Pfam" id="PF03772"/>
    </source>
</evidence>
<dbReference type="InterPro" id="IPR052159">
    <property type="entry name" value="Competence_DNA_uptake"/>
</dbReference>
<keyword evidence="5 6" id="KW-0472">Membrane</keyword>
<evidence type="ECO:0000256" key="4">
    <source>
        <dbReference type="ARBA" id="ARBA00022989"/>
    </source>
</evidence>
<evidence type="ECO:0000256" key="2">
    <source>
        <dbReference type="ARBA" id="ARBA00022475"/>
    </source>
</evidence>
<feature type="domain" description="DUF4131" evidence="8">
    <location>
        <begin position="20"/>
        <end position="172"/>
    </location>
</feature>
<feature type="transmembrane region" description="Helical" evidence="6">
    <location>
        <begin position="410"/>
        <end position="436"/>
    </location>
</feature>
<evidence type="ECO:0000256" key="3">
    <source>
        <dbReference type="ARBA" id="ARBA00022692"/>
    </source>
</evidence>
<dbReference type="OrthoDB" id="9761531at2"/>
<feature type="transmembrane region" description="Helical" evidence="6">
    <location>
        <begin position="471"/>
        <end position="490"/>
    </location>
</feature>
<keyword evidence="2" id="KW-1003">Cell membrane</keyword>
<dbReference type="InterPro" id="IPR004477">
    <property type="entry name" value="ComEC_N"/>
</dbReference>
<evidence type="ECO:0000256" key="5">
    <source>
        <dbReference type="ARBA" id="ARBA00023136"/>
    </source>
</evidence>
<feature type="domain" description="ComEC/Rec2-related protein" evidence="7">
    <location>
        <begin position="220"/>
        <end position="491"/>
    </location>
</feature>
<feature type="transmembrane region" description="Helical" evidence="6">
    <location>
        <begin position="243"/>
        <end position="261"/>
    </location>
</feature>
<dbReference type="NCBIfam" id="TIGR00360">
    <property type="entry name" value="ComEC_N-term"/>
    <property type="match status" value="1"/>
</dbReference>
<feature type="transmembrane region" description="Helical" evidence="6">
    <location>
        <begin position="7"/>
        <end position="40"/>
    </location>
</feature>
<feature type="transmembrane region" description="Helical" evidence="6">
    <location>
        <begin position="374"/>
        <end position="398"/>
    </location>
</feature>
<organism evidence="9 10">
    <name type="scientific">Candidatus Viridilinea mediisalina</name>
    <dbReference type="NCBI Taxonomy" id="2024553"/>
    <lineage>
        <taxon>Bacteria</taxon>
        <taxon>Bacillati</taxon>
        <taxon>Chloroflexota</taxon>
        <taxon>Chloroflexia</taxon>
        <taxon>Chloroflexales</taxon>
        <taxon>Chloroflexineae</taxon>
        <taxon>Oscillochloridaceae</taxon>
        <taxon>Candidatus Viridilinea</taxon>
    </lineage>
</organism>
<dbReference type="Proteomes" id="UP000220527">
    <property type="component" value="Unassembled WGS sequence"/>
</dbReference>
<keyword evidence="10" id="KW-1185">Reference proteome</keyword>
<evidence type="ECO:0000313" key="9">
    <source>
        <dbReference type="EMBL" id="PDW04922.1"/>
    </source>
</evidence>
<reference evidence="10" key="1">
    <citation type="submission" date="2017-08" db="EMBL/GenBank/DDBJ databases">
        <authorList>
            <person name="Grouzdev D.S."/>
            <person name="Gaisin V.A."/>
            <person name="Rysina M.S."/>
            <person name="Gorlenko V.M."/>
        </authorList>
    </citation>
    <scope>NUCLEOTIDE SEQUENCE [LARGE SCALE GENOMIC DNA]</scope>
    <source>
        <strain evidence="10">Kir15-3F</strain>
    </source>
</reference>
<evidence type="ECO:0000259" key="8">
    <source>
        <dbReference type="Pfam" id="PF13567"/>
    </source>
</evidence>
<comment type="subcellular location">
    <subcellularLocation>
        <location evidence="1">Cell membrane</location>
        <topology evidence="1">Multi-pass membrane protein</topology>
    </subcellularLocation>
</comment>
<comment type="caution">
    <text evidence="9">The sequence shown here is derived from an EMBL/GenBank/DDBJ whole genome shotgun (WGS) entry which is preliminary data.</text>
</comment>
<proteinExistence type="predicted"/>
<dbReference type="Pfam" id="PF03772">
    <property type="entry name" value="Competence"/>
    <property type="match status" value="1"/>
</dbReference>